<dbReference type="GeneID" id="111362420"/>
<evidence type="ECO:0000313" key="3">
    <source>
        <dbReference type="RefSeq" id="XP_022834863.1"/>
    </source>
</evidence>
<feature type="region of interest" description="Disordered" evidence="1">
    <location>
        <begin position="260"/>
        <end position="287"/>
    </location>
</feature>
<proteinExistence type="predicted"/>
<dbReference type="RefSeq" id="XP_022834863.1">
    <property type="nucleotide sequence ID" value="XM_022979095.1"/>
</dbReference>
<feature type="compositionally biased region" description="Polar residues" evidence="1">
    <location>
        <begin position="275"/>
        <end position="287"/>
    </location>
</feature>
<name>A0A9J7J338_SPOLT</name>
<dbReference type="OrthoDB" id="7460306at2759"/>
<accession>A0A9J7J338</accession>
<sequence>MDFTVTFFVITIIFQNIYECNGRNFRNNYRLHQAQRRNYRQEEDSDDSEIINQRYYNYHPGSNARRSNWPHIPNVPEETFRRQGGRSYDNLNGIKLGSTEIDDSQFNLKYTDAKILPDTQRTYGRNDNTFDKQNNRRSQTFFDNLQLLTQNNNLSEQDEFLQDYAKQYQKYQLEMAKKRMEQLQWENNHNHKIVLQKLRGSQVSDKYRKRKPNRNNKSYAYVYLDLEQLENVIKKYRRQHDEVSSETNIAYLKDIPFDDPAVSSDDDDDDDATPKQVNTKPGSKQNWFQNSVHTYNHIKISPDAPDFKDFMPLTKVAQNGSQWWFYNQADHTILTDRRKHVRNE</sequence>
<reference evidence="3" key="1">
    <citation type="submission" date="2025-08" db="UniProtKB">
        <authorList>
            <consortium name="RefSeq"/>
        </authorList>
    </citation>
    <scope>IDENTIFICATION</scope>
    <source>
        <strain evidence="3">Ishihara</strain>
        <tissue evidence="3">Whole body</tissue>
    </source>
</reference>
<evidence type="ECO:0000256" key="1">
    <source>
        <dbReference type="SAM" id="MobiDB-lite"/>
    </source>
</evidence>
<organism evidence="2 3">
    <name type="scientific">Spodoptera litura</name>
    <name type="common">Asian cotton leafworm</name>
    <dbReference type="NCBI Taxonomy" id="69820"/>
    <lineage>
        <taxon>Eukaryota</taxon>
        <taxon>Metazoa</taxon>
        <taxon>Ecdysozoa</taxon>
        <taxon>Arthropoda</taxon>
        <taxon>Hexapoda</taxon>
        <taxon>Insecta</taxon>
        <taxon>Pterygota</taxon>
        <taxon>Neoptera</taxon>
        <taxon>Endopterygota</taxon>
        <taxon>Lepidoptera</taxon>
        <taxon>Glossata</taxon>
        <taxon>Ditrysia</taxon>
        <taxon>Noctuoidea</taxon>
        <taxon>Noctuidae</taxon>
        <taxon>Amphipyrinae</taxon>
        <taxon>Spodoptera</taxon>
    </lineage>
</organism>
<keyword evidence="2" id="KW-1185">Reference proteome</keyword>
<protein>
    <submittedName>
        <fullName evidence="3">Uncharacterized protein LOC111362420</fullName>
    </submittedName>
</protein>
<dbReference type="AlphaFoldDB" id="A0A9J7J338"/>
<dbReference type="Proteomes" id="UP000301870">
    <property type="component" value="Unplaced"/>
</dbReference>
<evidence type="ECO:0000313" key="2">
    <source>
        <dbReference type="Proteomes" id="UP000301870"/>
    </source>
</evidence>
<gene>
    <name evidence="3" type="primary">LOC111362420</name>
</gene>
<dbReference type="KEGG" id="sliu:111362420"/>